<gene>
    <name evidence="4" type="ORF">B9Q01_09385</name>
</gene>
<dbReference type="Pfam" id="PF00296">
    <property type="entry name" value="Bac_luciferase"/>
    <property type="match status" value="1"/>
</dbReference>
<dbReference type="Proteomes" id="UP000240880">
    <property type="component" value="Unassembled WGS sequence"/>
</dbReference>
<dbReference type="PANTHER" id="PTHR30137:SF8">
    <property type="entry name" value="BLR5498 PROTEIN"/>
    <property type="match status" value="1"/>
</dbReference>
<dbReference type="GO" id="GO:0005829">
    <property type="term" value="C:cytosol"/>
    <property type="evidence" value="ECO:0007669"/>
    <property type="project" value="TreeGrafter"/>
</dbReference>
<dbReference type="InterPro" id="IPR050766">
    <property type="entry name" value="Bact_Lucif_Oxidored"/>
</dbReference>
<evidence type="ECO:0000259" key="3">
    <source>
        <dbReference type="Pfam" id="PF00296"/>
    </source>
</evidence>
<dbReference type="Gene3D" id="3.20.20.30">
    <property type="entry name" value="Luciferase-like domain"/>
    <property type="match status" value="1"/>
</dbReference>
<dbReference type="GO" id="GO:0004497">
    <property type="term" value="F:monooxygenase activity"/>
    <property type="evidence" value="ECO:0007669"/>
    <property type="project" value="UniProtKB-KW"/>
</dbReference>
<evidence type="ECO:0000313" key="4">
    <source>
        <dbReference type="EMBL" id="PSN81948.1"/>
    </source>
</evidence>
<organism evidence="4 5">
    <name type="scientific">Candidatus Marsarchaeota G1 archaeon OSP_D</name>
    <dbReference type="NCBI Taxonomy" id="1978155"/>
    <lineage>
        <taxon>Archaea</taxon>
        <taxon>Candidatus Marsarchaeota</taxon>
        <taxon>Candidatus Marsarchaeota group 1</taxon>
    </lineage>
</organism>
<evidence type="ECO:0000313" key="5">
    <source>
        <dbReference type="Proteomes" id="UP000240880"/>
    </source>
</evidence>
<keyword evidence="1" id="KW-0560">Oxidoreductase</keyword>
<comment type="caution">
    <text evidence="4">The sequence shown here is derived from an EMBL/GenBank/DDBJ whole genome shotgun (WGS) entry which is preliminary data.</text>
</comment>
<reference evidence="4 5" key="1">
    <citation type="submission" date="2017-04" db="EMBL/GenBank/DDBJ databases">
        <title>Novel microbial lineages endemic to geothermal iron-oxide mats fill important gaps in the evolutionary history of Archaea.</title>
        <authorList>
            <person name="Jay Z.J."/>
            <person name="Beam J.P."/>
            <person name="Dlakic M."/>
            <person name="Rusch D.B."/>
            <person name="Kozubal M.A."/>
            <person name="Inskeep W.P."/>
        </authorList>
    </citation>
    <scope>NUCLEOTIDE SEQUENCE [LARGE SCALE GENOMIC DNA]</scope>
    <source>
        <strain evidence="4">OSP_D</strain>
    </source>
</reference>
<name>A0A2R6A6I7_9ARCH</name>
<sequence>MKFSLHYTLQSKNSWNSAYQEFLKESILAEELGFYGIYVGEHHFAADGWCPSPIPVLAAAAAVTKQMKLGTDIIVLTLHNPIKVAEDIAVLDNISNGRSILGIGLGYRKEEYAAFSVDFKKKKEIYDDKIKVVKSLLQGEVIKINEFNIRIYPLPTQKPRPPIWLAAKSDEAIKAVLRRGDAWIMDPVTPIHLLEKKVRLFRETAHMLKKHVIDFPLRRECFVSKDKEELKKATESILRSYEEDYYKWGHLMTKEGMPIDPSRVPFNDIKDQLLDEMLIGTPSEVIEKIQVYKKLLGITELLLKIMFPGITHEMRKNSMRTISFEIMPYFKD</sequence>
<dbReference type="PANTHER" id="PTHR30137">
    <property type="entry name" value="LUCIFERASE-LIKE MONOOXYGENASE"/>
    <property type="match status" value="1"/>
</dbReference>
<dbReference type="InterPro" id="IPR011251">
    <property type="entry name" value="Luciferase-like_dom"/>
</dbReference>
<dbReference type="GO" id="GO:0016705">
    <property type="term" value="F:oxidoreductase activity, acting on paired donors, with incorporation or reduction of molecular oxygen"/>
    <property type="evidence" value="ECO:0007669"/>
    <property type="project" value="InterPro"/>
</dbReference>
<accession>A0A2R6A6I7</accession>
<dbReference type="InterPro" id="IPR036661">
    <property type="entry name" value="Luciferase-like_sf"/>
</dbReference>
<keyword evidence="2" id="KW-0503">Monooxygenase</keyword>
<dbReference type="EMBL" id="NEXC01000114">
    <property type="protein sequence ID" value="PSN81948.1"/>
    <property type="molecule type" value="Genomic_DNA"/>
</dbReference>
<dbReference type="AlphaFoldDB" id="A0A2R6A6I7"/>
<proteinExistence type="predicted"/>
<dbReference type="SUPFAM" id="SSF51679">
    <property type="entry name" value="Bacterial luciferase-like"/>
    <property type="match status" value="1"/>
</dbReference>
<evidence type="ECO:0000256" key="1">
    <source>
        <dbReference type="ARBA" id="ARBA00023002"/>
    </source>
</evidence>
<evidence type="ECO:0000256" key="2">
    <source>
        <dbReference type="ARBA" id="ARBA00023033"/>
    </source>
</evidence>
<protein>
    <recommendedName>
        <fullName evidence="3">Luciferase-like domain-containing protein</fullName>
    </recommendedName>
</protein>
<feature type="domain" description="Luciferase-like" evidence="3">
    <location>
        <begin position="18"/>
        <end position="295"/>
    </location>
</feature>